<dbReference type="EMBL" id="QFOI01000037">
    <property type="protein sequence ID" value="PZP51248.1"/>
    <property type="molecule type" value="Genomic_DNA"/>
</dbReference>
<dbReference type="InterPro" id="IPR019734">
    <property type="entry name" value="TPR_rpt"/>
</dbReference>
<sequence length="710" mass="79896">MQKQYDKAVLGFKQLGGKDDELSQNSMYLLGDSYLQLGQKENARNAFLFSSLNSSNGSEKEISQFNYAKLSYELGYNDIALNELKKFTSSYPNSKYSKEANELLVSVLGNTNNYKEALALIDKTGTKSELVQKVYPRVLYGRAIEYLNDGQTTNAGAIFQRILDLPYNEQEKPLCYFWLGEVQNRSGLYDASIKNINNYLQNPKTAEDVNTTNAYYTLGYSYLRSQQYEKALAAFQKVAPSITENSSTVQQDAYLRQADCYFMQKQLTKSLQMYKTVVDNNYTGADYAYYQMAVIAGAQGRPGEKVKYLQSFNQRYANSKLSAEANMEMANAYMAQEDFAAAIKPLNAVIANNAASALHPQAYLNVGLCQYNLNNNDAALETFQKLMSKYPNAQESSDAEDYVKNIYMGRGQADAYVNFMRSHGKNISNTEADSLTYSTGLNAYNNQQYESAKPALENYLSKYPNGQNAIAAHYQLATIANNKKDYSNALTNYSYVASKAPNKYAEPAVLEAARISYFQNKDYEKAENYYEQLKSIATNSDNKLESMRGLIRCQYRLQQWQPAYSNAKDLLSQSGIANDDKQMANMIIAKNEQLNGNENAALTAYKTTYGLGKSEYAAEARYRVAEILMTQGKLKDAEKAAFEVINKAGSYDYWITKSYILLGDIYYKEKDYFNAEATLKSVVENATDDNLKSEAQKKLDNVIAAKGKSK</sequence>
<dbReference type="PANTHER" id="PTHR45586:SF1">
    <property type="entry name" value="LIPOPOLYSACCHARIDE ASSEMBLY PROTEIN B"/>
    <property type="match status" value="1"/>
</dbReference>
<evidence type="ECO:0000256" key="1">
    <source>
        <dbReference type="ARBA" id="ARBA00022737"/>
    </source>
</evidence>
<evidence type="ECO:0000313" key="5">
    <source>
        <dbReference type="Proteomes" id="UP000249645"/>
    </source>
</evidence>
<dbReference type="Proteomes" id="UP000249645">
    <property type="component" value="Unassembled WGS sequence"/>
</dbReference>
<reference evidence="4 5" key="1">
    <citation type="submission" date="2017-11" db="EMBL/GenBank/DDBJ databases">
        <title>Infants hospitalized years apart are colonized by the same room-sourced microbial strains.</title>
        <authorList>
            <person name="Brooks B."/>
            <person name="Olm M.R."/>
            <person name="Firek B.A."/>
            <person name="Baker R."/>
            <person name="Thomas B.C."/>
            <person name="Morowitz M.J."/>
            <person name="Banfield J.F."/>
        </authorList>
    </citation>
    <scope>NUCLEOTIDE SEQUENCE [LARGE SCALE GENOMIC DNA]</scope>
    <source>
        <strain evidence="4">S2_009_000_R2_76</strain>
    </source>
</reference>
<evidence type="ECO:0000313" key="4">
    <source>
        <dbReference type="EMBL" id="PZP51248.1"/>
    </source>
</evidence>
<feature type="repeat" description="TPR" evidence="3">
    <location>
        <begin position="360"/>
        <end position="393"/>
    </location>
</feature>
<evidence type="ECO:0008006" key="6">
    <source>
        <dbReference type="Google" id="ProtNLM"/>
    </source>
</evidence>
<dbReference type="PROSITE" id="PS50005">
    <property type="entry name" value="TPR"/>
    <property type="match status" value="2"/>
</dbReference>
<dbReference type="AlphaFoldDB" id="A0A2W5F746"/>
<dbReference type="PANTHER" id="PTHR45586">
    <property type="entry name" value="TPR REPEAT-CONTAINING PROTEIN PA4667"/>
    <property type="match status" value="1"/>
</dbReference>
<dbReference type="Pfam" id="PF13432">
    <property type="entry name" value="TPR_16"/>
    <property type="match status" value="2"/>
</dbReference>
<dbReference type="Pfam" id="PF13174">
    <property type="entry name" value="TPR_6"/>
    <property type="match status" value="3"/>
</dbReference>
<dbReference type="InterPro" id="IPR011990">
    <property type="entry name" value="TPR-like_helical_dom_sf"/>
</dbReference>
<gene>
    <name evidence="4" type="ORF">DI598_03695</name>
</gene>
<proteinExistence type="predicted"/>
<dbReference type="SMART" id="SM00028">
    <property type="entry name" value="TPR"/>
    <property type="match status" value="9"/>
</dbReference>
<protein>
    <recommendedName>
        <fullName evidence="6">Tetratricopeptide TPR_1 repeat-containing protein</fullName>
    </recommendedName>
</protein>
<dbReference type="InterPro" id="IPR051012">
    <property type="entry name" value="CellSynth/LPSAsmb/PSIAsmb"/>
</dbReference>
<keyword evidence="2 3" id="KW-0802">TPR repeat</keyword>
<evidence type="ECO:0000256" key="2">
    <source>
        <dbReference type="ARBA" id="ARBA00022803"/>
    </source>
</evidence>
<accession>A0A2W5F746</accession>
<keyword evidence="1" id="KW-0677">Repeat</keyword>
<dbReference type="Pfam" id="PF13181">
    <property type="entry name" value="TPR_8"/>
    <property type="match status" value="4"/>
</dbReference>
<dbReference type="Gene3D" id="1.25.40.10">
    <property type="entry name" value="Tetratricopeptide repeat domain"/>
    <property type="match status" value="5"/>
</dbReference>
<feature type="repeat" description="TPR" evidence="3">
    <location>
        <begin position="212"/>
        <end position="245"/>
    </location>
</feature>
<comment type="caution">
    <text evidence="4">The sequence shown here is derived from an EMBL/GenBank/DDBJ whole genome shotgun (WGS) entry which is preliminary data.</text>
</comment>
<dbReference type="SUPFAM" id="SSF48452">
    <property type="entry name" value="TPR-like"/>
    <property type="match status" value="5"/>
</dbReference>
<name>A0A2W5F746_9SPHI</name>
<evidence type="ECO:0000256" key="3">
    <source>
        <dbReference type="PROSITE-ProRule" id="PRU00339"/>
    </source>
</evidence>
<organism evidence="4 5">
    <name type="scientific">Pseudopedobacter saltans</name>
    <dbReference type="NCBI Taxonomy" id="151895"/>
    <lineage>
        <taxon>Bacteria</taxon>
        <taxon>Pseudomonadati</taxon>
        <taxon>Bacteroidota</taxon>
        <taxon>Sphingobacteriia</taxon>
        <taxon>Sphingobacteriales</taxon>
        <taxon>Sphingobacteriaceae</taxon>
        <taxon>Pseudopedobacter</taxon>
    </lineage>
</organism>